<dbReference type="InterPro" id="IPR050482">
    <property type="entry name" value="Sensor_HK_TwoCompSys"/>
</dbReference>
<dbReference type="PANTHER" id="PTHR24421">
    <property type="entry name" value="NITRATE/NITRITE SENSOR PROTEIN NARX-RELATED"/>
    <property type="match status" value="1"/>
</dbReference>
<dbReference type="InterPro" id="IPR035965">
    <property type="entry name" value="PAS-like_dom_sf"/>
</dbReference>
<comment type="catalytic activity">
    <reaction evidence="1">
        <text>ATP + protein L-histidine = ADP + protein N-phospho-L-histidine.</text>
        <dbReference type="EC" id="2.7.13.3"/>
    </reaction>
</comment>
<dbReference type="Pfam" id="PF00989">
    <property type="entry name" value="PAS"/>
    <property type="match status" value="1"/>
</dbReference>
<evidence type="ECO:0000259" key="9">
    <source>
        <dbReference type="PROSITE" id="PS50112"/>
    </source>
</evidence>
<dbReference type="RefSeq" id="WP_318601200.1">
    <property type="nucleotide sequence ID" value="NZ_JAWSTH010000161.1"/>
</dbReference>
<evidence type="ECO:0000256" key="3">
    <source>
        <dbReference type="ARBA" id="ARBA00022553"/>
    </source>
</evidence>
<keyword evidence="7" id="KW-0067">ATP-binding</keyword>
<dbReference type="InterPro" id="IPR011712">
    <property type="entry name" value="Sig_transdc_His_kin_sub3_dim/P"/>
</dbReference>
<dbReference type="InterPro" id="IPR013767">
    <property type="entry name" value="PAS_fold"/>
</dbReference>
<keyword evidence="6" id="KW-0418">Kinase</keyword>
<dbReference type="Gene3D" id="3.30.565.10">
    <property type="entry name" value="Histidine kinase-like ATPase, C-terminal domain"/>
    <property type="match status" value="1"/>
</dbReference>
<dbReference type="InterPro" id="IPR036890">
    <property type="entry name" value="HATPase_C_sf"/>
</dbReference>
<dbReference type="CDD" id="cd00130">
    <property type="entry name" value="PAS"/>
    <property type="match status" value="1"/>
</dbReference>
<evidence type="ECO:0000313" key="11">
    <source>
        <dbReference type="EMBL" id="MDW5598657.1"/>
    </source>
</evidence>
<keyword evidence="12" id="KW-1185">Reference proteome</keyword>
<dbReference type="Pfam" id="PF07730">
    <property type="entry name" value="HisKA_3"/>
    <property type="match status" value="1"/>
</dbReference>
<dbReference type="PROSITE" id="PS50113">
    <property type="entry name" value="PAC"/>
    <property type="match status" value="1"/>
</dbReference>
<evidence type="ECO:0000256" key="2">
    <source>
        <dbReference type="ARBA" id="ARBA00012438"/>
    </source>
</evidence>
<evidence type="ECO:0000256" key="5">
    <source>
        <dbReference type="ARBA" id="ARBA00022741"/>
    </source>
</evidence>
<dbReference type="CDD" id="cd16917">
    <property type="entry name" value="HATPase_UhpB-NarQ-NarX-like"/>
    <property type="match status" value="1"/>
</dbReference>
<dbReference type="EC" id="2.7.13.3" evidence="2"/>
<protein>
    <recommendedName>
        <fullName evidence="2">histidine kinase</fullName>
        <ecNumber evidence="2">2.7.13.3</ecNumber>
    </recommendedName>
</protein>
<dbReference type="Gene3D" id="3.30.450.20">
    <property type="entry name" value="PAS domain"/>
    <property type="match status" value="1"/>
</dbReference>
<dbReference type="SMART" id="SM00091">
    <property type="entry name" value="PAS"/>
    <property type="match status" value="1"/>
</dbReference>
<keyword evidence="4" id="KW-0808">Transferase</keyword>
<dbReference type="EMBL" id="JAWSTH010000161">
    <property type="protein sequence ID" value="MDW5598657.1"/>
    <property type="molecule type" value="Genomic_DNA"/>
</dbReference>
<keyword evidence="5" id="KW-0547">Nucleotide-binding</keyword>
<comment type="caution">
    <text evidence="11">The sequence shown here is derived from an EMBL/GenBank/DDBJ whole genome shotgun (WGS) entry which is preliminary data.</text>
</comment>
<evidence type="ECO:0000259" key="10">
    <source>
        <dbReference type="PROSITE" id="PS50113"/>
    </source>
</evidence>
<name>A0ABU4I153_9ACTN</name>
<dbReference type="NCBIfam" id="TIGR00229">
    <property type="entry name" value="sensory_box"/>
    <property type="match status" value="1"/>
</dbReference>
<dbReference type="InterPro" id="IPR003594">
    <property type="entry name" value="HATPase_dom"/>
</dbReference>
<feature type="domain" description="PAS" evidence="9">
    <location>
        <begin position="14"/>
        <end position="59"/>
    </location>
</feature>
<evidence type="ECO:0000256" key="6">
    <source>
        <dbReference type="ARBA" id="ARBA00022777"/>
    </source>
</evidence>
<dbReference type="SUPFAM" id="SSF55785">
    <property type="entry name" value="PYP-like sensor domain (PAS domain)"/>
    <property type="match status" value="1"/>
</dbReference>
<gene>
    <name evidence="11" type="ORF">R7226_30125</name>
</gene>
<dbReference type="PROSITE" id="PS50112">
    <property type="entry name" value="PAS"/>
    <property type="match status" value="1"/>
</dbReference>
<evidence type="ECO:0000313" key="12">
    <source>
        <dbReference type="Proteomes" id="UP001284601"/>
    </source>
</evidence>
<dbReference type="InterPro" id="IPR000700">
    <property type="entry name" value="PAS-assoc_C"/>
</dbReference>
<evidence type="ECO:0000256" key="8">
    <source>
        <dbReference type="ARBA" id="ARBA00023012"/>
    </source>
</evidence>
<reference evidence="12" key="1">
    <citation type="submission" date="2023-07" db="EMBL/GenBank/DDBJ databases">
        <title>Conexibacter stalactiti sp. nov., isolated from stalactites in a lava cave and emended description of the genus Conexibacter.</title>
        <authorList>
            <person name="Lee S.D."/>
        </authorList>
    </citation>
    <scope>NUCLEOTIDE SEQUENCE [LARGE SCALE GENOMIC DNA]</scope>
    <source>
        <strain evidence="12">KCTC 39840</strain>
    </source>
</reference>
<feature type="non-terminal residue" evidence="11">
    <location>
        <position position="370"/>
    </location>
</feature>
<evidence type="ECO:0000256" key="1">
    <source>
        <dbReference type="ARBA" id="ARBA00000085"/>
    </source>
</evidence>
<evidence type="ECO:0000256" key="7">
    <source>
        <dbReference type="ARBA" id="ARBA00022840"/>
    </source>
</evidence>
<accession>A0ABU4I153</accession>
<organism evidence="11 12">
    <name type="scientific">Conexibacter stalactiti</name>
    <dbReference type="NCBI Taxonomy" id="1940611"/>
    <lineage>
        <taxon>Bacteria</taxon>
        <taxon>Bacillati</taxon>
        <taxon>Actinomycetota</taxon>
        <taxon>Thermoleophilia</taxon>
        <taxon>Solirubrobacterales</taxon>
        <taxon>Conexibacteraceae</taxon>
        <taxon>Conexibacter</taxon>
    </lineage>
</organism>
<dbReference type="Gene3D" id="1.20.5.1930">
    <property type="match status" value="1"/>
</dbReference>
<evidence type="ECO:0000256" key="4">
    <source>
        <dbReference type="ARBA" id="ARBA00022679"/>
    </source>
</evidence>
<feature type="domain" description="PAC" evidence="10">
    <location>
        <begin position="93"/>
        <end position="143"/>
    </location>
</feature>
<dbReference type="PANTHER" id="PTHR24421:SF10">
    <property type="entry name" value="NITRATE_NITRITE SENSOR PROTEIN NARQ"/>
    <property type="match status" value="1"/>
</dbReference>
<dbReference type="InterPro" id="IPR000014">
    <property type="entry name" value="PAS"/>
</dbReference>
<sequence length="370" mass="38821">MTERSPFERLGSAPRDMLEALLRSVADAIYVVDAGGRVEFANPAALELLGYAEHELLGRASHATIHHHHWDGTPFPAEECPLLRPPATGETVRAYGDTFWRKDGSKFRVAYSSAPLTMASGRGAVVVFRDVTAQLETEEAARREAVERARAEEIHASRARIVEAADAERRRLVRDLHDGAQQRLIRILLALRLAANQAAGVRGDAAAGEGGASGDAADAIGALLDEAAAETQAAIAELRDLGAGIHPQILTNRGVAAAVESLTGPLPLLVTLAIPERRWPPATEAAAYFVIAEALTNVVKHAQATAATVTVADDDGALAIEVADDGRGGAVATPGRGLAGLQDRVAALGGALTVERGEQGGTRLRATLPL</sequence>
<dbReference type="Proteomes" id="UP001284601">
    <property type="component" value="Unassembled WGS sequence"/>
</dbReference>
<proteinExistence type="predicted"/>
<keyword evidence="8" id="KW-0902">Two-component regulatory system</keyword>
<dbReference type="SUPFAM" id="SSF55874">
    <property type="entry name" value="ATPase domain of HSP90 chaperone/DNA topoisomerase II/histidine kinase"/>
    <property type="match status" value="1"/>
</dbReference>
<dbReference type="Pfam" id="PF02518">
    <property type="entry name" value="HATPase_c"/>
    <property type="match status" value="1"/>
</dbReference>
<keyword evidence="3" id="KW-0597">Phosphoprotein</keyword>